<evidence type="ECO:0000313" key="1">
    <source>
        <dbReference type="Proteomes" id="UP000492821"/>
    </source>
</evidence>
<keyword evidence="1" id="KW-1185">Reference proteome</keyword>
<sequence length="73" mass="8312">MLFFLRSVATRRRTTITTAINDSAIFPDCKPVTRFQSIIATRHLVGLFNHTNVTTIIHKNVNYATSLTIQLHL</sequence>
<reference evidence="2" key="2">
    <citation type="submission" date="2020-10" db="UniProtKB">
        <authorList>
            <consortium name="WormBaseParasite"/>
        </authorList>
    </citation>
    <scope>IDENTIFICATION</scope>
</reference>
<dbReference type="Proteomes" id="UP000492821">
    <property type="component" value="Unassembled WGS sequence"/>
</dbReference>
<dbReference type="AlphaFoldDB" id="A0A7E4VT97"/>
<protein>
    <submittedName>
        <fullName evidence="2">Secreted protein</fullName>
    </submittedName>
</protein>
<organism evidence="1 2">
    <name type="scientific">Panagrellus redivivus</name>
    <name type="common">Microworm</name>
    <dbReference type="NCBI Taxonomy" id="6233"/>
    <lineage>
        <taxon>Eukaryota</taxon>
        <taxon>Metazoa</taxon>
        <taxon>Ecdysozoa</taxon>
        <taxon>Nematoda</taxon>
        <taxon>Chromadorea</taxon>
        <taxon>Rhabditida</taxon>
        <taxon>Tylenchina</taxon>
        <taxon>Panagrolaimomorpha</taxon>
        <taxon>Panagrolaimoidea</taxon>
        <taxon>Panagrolaimidae</taxon>
        <taxon>Panagrellus</taxon>
    </lineage>
</organism>
<reference evidence="1" key="1">
    <citation type="journal article" date="2013" name="Genetics">
        <title>The draft genome and transcriptome of Panagrellus redivivus are shaped by the harsh demands of a free-living lifestyle.</title>
        <authorList>
            <person name="Srinivasan J."/>
            <person name="Dillman A.R."/>
            <person name="Macchietto M.G."/>
            <person name="Heikkinen L."/>
            <person name="Lakso M."/>
            <person name="Fracchia K.M."/>
            <person name="Antoshechkin I."/>
            <person name="Mortazavi A."/>
            <person name="Wong G."/>
            <person name="Sternberg P.W."/>
        </authorList>
    </citation>
    <scope>NUCLEOTIDE SEQUENCE [LARGE SCALE GENOMIC DNA]</scope>
    <source>
        <strain evidence="1">MT8872</strain>
    </source>
</reference>
<proteinExistence type="predicted"/>
<dbReference type="WBParaSite" id="Pan_g2897.t1">
    <property type="protein sequence ID" value="Pan_g2897.t1"/>
    <property type="gene ID" value="Pan_g2897"/>
</dbReference>
<evidence type="ECO:0000313" key="2">
    <source>
        <dbReference type="WBParaSite" id="Pan_g2897.t1"/>
    </source>
</evidence>
<name>A0A7E4VT97_PANRE</name>
<accession>A0A7E4VT97</accession>